<evidence type="ECO:0000313" key="3">
    <source>
        <dbReference type="EMBL" id="KDR22776.1"/>
    </source>
</evidence>
<dbReference type="AlphaFoldDB" id="A0A067RFX6"/>
<name>A0A067RFX6_ZOONE</name>
<keyword evidence="1" id="KW-0472">Membrane</keyword>
<dbReference type="InterPro" id="IPR005804">
    <property type="entry name" value="FA_desaturase_dom"/>
</dbReference>
<accession>A0A067RFX6</accession>
<feature type="domain" description="Fatty acid desaturase" evidence="2">
    <location>
        <begin position="2"/>
        <end position="211"/>
    </location>
</feature>
<evidence type="ECO:0000313" key="4">
    <source>
        <dbReference type="Proteomes" id="UP000027135"/>
    </source>
</evidence>
<keyword evidence="1" id="KW-0812">Transmembrane</keyword>
<dbReference type="Proteomes" id="UP000027135">
    <property type="component" value="Unassembled WGS sequence"/>
</dbReference>
<reference evidence="3 4" key="1">
    <citation type="journal article" date="2014" name="Nat. Commun.">
        <title>Molecular traces of alternative social organization in a termite genome.</title>
        <authorList>
            <person name="Terrapon N."/>
            <person name="Li C."/>
            <person name="Robertson H.M."/>
            <person name="Ji L."/>
            <person name="Meng X."/>
            <person name="Booth W."/>
            <person name="Chen Z."/>
            <person name="Childers C.P."/>
            <person name="Glastad K.M."/>
            <person name="Gokhale K."/>
            <person name="Gowin J."/>
            <person name="Gronenberg W."/>
            <person name="Hermansen R.A."/>
            <person name="Hu H."/>
            <person name="Hunt B.G."/>
            <person name="Huylmans A.K."/>
            <person name="Khalil S.M."/>
            <person name="Mitchell R.D."/>
            <person name="Munoz-Torres M.C."/>
            <person name="Mustard J.A."/>
            <person name="Pan H."/>
            <person name="Reese J.T."/>
            <person name="Scharf M.E."/>
            <person name="Sun F."/>
            <person name="Vogel H."/>
            <person name="Xiao J."/>
            <person name="Yang W."/>
            <person name="Yang Z."/>
            <person name="Yang Z."/>
            <person name="Zhou J."/>
            <person name="Zhu J."/>
            <person name="Brent C.S."/>
            <person name="Elsik C.G."/>
            <person name="Goodisman M.A."/>
            <person name="Liberles D.A."/>
            <person name="Roe R.M."/>
            <person name="Vargo E.L."/>
            <person name="Vilcinskas A."/>
            <person name="Wang J."/>
            <person name="Bornberg-Bauer E."/>
            <person name="Korb J."/>
            <person name="Zhang G."/>
            <person name="Liebig J."/>
        </authorList>
    </citation>
    <scope>NUCLEOTIDE SEQUENCE [LARGE SCALE GENOMIC DNA]</scope>
    <source>
        <tissue evidence="3">Whole organism</tissue>
    </source>
</reference>
<dbReference type="STRING" id="136037.A0A067RFX6"/>
<dbReference type="InterPro" id="IPR053100">
    <property type="entry name" value="Cytochrome_b5-related"/>
</dbReference>
<feature type="transmembrane region" description="Helical" evidence="1">
    <location>
        <begin position="93"/>
        <end position="122"/>
    </location>
</feature>
<dbReference type="Pfam" id="PF00487">
    <property type="entry name" value="FA_desaturase"/>
    <property type="match status" value="1"/>
</dbReference>
<evidence type="ECO:0000256" key="1">
    <source>
        <dbReference type="SAM" id="Phobius"/>
    </source>
</evidence>
<keyword evidence="1" id="KW-1133">Transmembrane helix</keyword>
<sequence length="237" mass="27840">FMCCRNWRISHALSHHLYTNSLLDLELAIFEPLLQWVPHRNKSIFVRYVSWLYSFILYTVLFHSNIVIRLYLTLNGRLRPALRKEDLIPFFPLLVMYTYSGTTFVNAFVMWCWIVVVASFFFSLNGLNAAHHHPDIFHDGDAPRADRDWGICQIDAVKDRTEINSSKFLVLVTFGEHCLHHMFPTIDHWYLHRLYPVFYDTCKEFGITHRTGTVLDLLKGQFLQLARTEPNPNPPGK</sequence>
<keyword evidence="4" id="KW-1185">Reference proteome</keyword>
<protein>
    <recommendedName>
        <fullName evidence="2">Fatty acid desaturase domain-containing protein</fullName>
    </recommendedName>
</protein>
<dbReference type="PANTHER" id="PTHR16740:SF1">
    <property type="entry name" value="CYTOCHROME B5-RELATED PROTEIN-RELATED"/>
    <property type="match status" value="1"/>
</dbReference>
<dbReference type="EMBL" id="KK852488">
    <property type="protein sequence ID" value="KDR22776.1"/>
    <property type="molecule type" value="Genomic_DNA"/>
</dbReference>
<dbReference type="PANTHER" id="PTHR16740">
    <property type="entry name" value="CYTOCHROME B5-RELATED PROTEIN-RELATED"/>
    <property type="match status" value="1"/>
</dbReference>
<evidence type="ECO:0000259" key="2">
    <source>
        <dbReference type="Pfam" id="PF00487"/>
    </source>
</evidence>
<dbReference type="eggNOG" id="KOG4232">
    <property type="taxonomic scope" value="Eukaryota"/>
</dbReference>
<organism evidence="3 4">
    <name type="scientific">Zootermopsis nevadensis</name>
    <name type="common">Dampwood termite</name>
    <dbReference type="NCBI Taxonomy" id="136037"/>
    <lineage>
        <taxon>Eukaryota</taxon>
        <taxon>Metazoa</taxon>
        <taxon>Ecdysozoa</taxon>
        <taxon>Arthropoda</taxon>
        <taxon>Hexapoda</taxon>
        <taxon>Insecta</taxon>
        <taxon>Pterygota</taxon>
        <taxon>Neoptera</taxon>
        <taxon>Polyneoptera</taxon>
        <taxon>Dictyoptera</taxon>
        <taxon>Blattodea</taxon>
        <taxon>Blattoidea</taxon>
        <taxon>Termitoidae</taxon>
        <taxon>Termopsidae</taxon>
        <taxon>Zootermopsis</taxon>
    </lineage>
</organism>
<gene>
    <name evidence="3" type="ORF">L798_15649</name>
</gene>
<dbReference type="OMA" id="FGEHCLH"/>
<dbReference type="GO" id="GO:0006629">
    <property type="term" value="P:lipid metabolic process"/>
    <property type="evidence" value="ECO:0007669"/>
    <property type="project" value="InterPro"/>
</dbReference>
<proteinExistence type="predicted"/>
<feature type="non-terminal residue" evidence="3">
    <location>
        <position position="1"/>
    </location>
</feature>
<feature type="transmembrane region" description="Helical" evidence="1">
    <location>
        <begin position="51"/>
        <end position="72"/>
    </location>
</feature>
<dbReference type="InParanoid" id="A0A067RFX6"/>